<evidence type="ECO:0000313" key="2">
    <source>
        <dbReference type="Proteomes" id="UP000030016"/>
    </source>
</evidence>
<comment type="caution">
    <text evidence="1">The sequence shown here is derived from an EMBL/GenBank/DDBJ whole genome shotgun (WGS) entry which is preliminary data.</text>
</comment>
<gene>
    <name evidence="1" type="ORF">Z969_09535</name>
</gene>
<dbReference type="AlphaFoldDB" id="A0AA88ZLS1"/>
<organism evidence="1 2">
    <name type="scientific">Clostridium novyi A str. 4570</name>
    <dbReference type="NCBI Taxonomy" id="1444290"/>
    <lineage>
        <taxon>Bacteria</taxon>
        <taxon>Bacillati</taxon>
        <taxon>Bacillota</taxon>
        <taxon>Clostridia</taxon>
        <taxon>Eubacteriales</taxon>
        <taxon>Clostridiaceae</taxon>
        <taxon>Clostridium</taxon>
    </lineage>
</organism>
<dbReference type="RefSeq" id="WP_039250681.1">
    <property type="nucleotide sequence ID" value="NZ_JDRX01000030.1"/>
</dbReference>
<dbReference type="EMBL" id="JDRX01000030">
    <property type="protein sequence ID" value="KGN00752.1"/>
    <property type="molecule type" value="Genomic_DNA"/>
</dbReference>
<sequence length="70" mass="8077">MSLDDVMEKLKDMEEYISQVNDDMYDCKTDVLKVLGILEGINEELYYSNPDVSADLDNAIELLKELIDEE</sequence>
<reference evidence="1 2" key="1">
    <citation type="submission" date="2014-01" db="EMBL/GenBank/DDBJ databases">
        <title>Plasmidome dynamics in the species complex Clostridium novyi sensu lato converts strains of independent lineages into distinctly different pathogens.</title>
        <authorList>
            <person name="Skarin H."/>
            <person name="Segerman B."/>
        </authorList>
    </citation>
    <scope>NUCLEOTIDE SEQUENCE [LARGE SCALE GENOMIC DNA]</scope>
    <source>
        <strain evidence="1 2">4570</strain>
    </source>
</reference>
<name>A0AA88ZLS1_CLONO</name>
<protein>
    <submittedName>
        <fullName evidence="1">Uncharacterized protein</fullName>
    </submittedName>
</protein>
<evidence type="ECO:0000313" key="1">
    <source>
        <dbReference type="EMBL" id="KGN00752.1"/>
    </source>
</evidence>
<dbReference type="Proteomes" id="UP000030016">
    <property type="component" value="Unassembled WGS sequence"/>
</dbReference>
<accession>A0AA88ZLS1</accession>
<proteinExistence type="predicted"/>